<feature type="compositionally biased region" description="Basic and acidic residues" evidence="1">
    <location>
        <begin position="67"/>
        <end position="78"/>
    </location>
</feature>
<dbReference type="Gene3D" id="1.10.10.2840">
    <property type="entry name" value="PucR C-terminal helix-turn-helix domain"/>
    <property type="match status" value="1"/>
</dbReference>
<evidence type="ECO:0000313" key="3">
    <source>
        <dbReference type="EMBL" id="MDZ8161184.1"/>
    </source>
</evidence>
<accession>A0ABU5N540</accession>
<dbReference type="Pfam" id="PF13556">
    <property type="entry name" value="HTH_30"/>
    <property type="match status" value="1"/>
</dbReference>
<evidence type="ECO:0000313" key="4">
    <source>
        <dbReference type="Proteomes" id="UP001291912"/>
    </source>
</evidence>
<gene>
    <name evidence="3" type="ORF">R2Q92_04995</name>
</gene>
<sequence length="336" mass="35646">MQELVGRLTALDAEASESLKVISYFDALVARGVGPDALLRAAAALSGAVVGSSTPVRTRRVQPTGRPADEEPDAPRLTRQVHPDGHVWIERRDPHANDAMILERLALALEITAARRGNDALDAVEQSIDEHTAPAERRAATARLRLAPGDEVCVVATLPDAPPPVVGPSALVVTEWGPARAVITRTAPSPPADADSAASTPTRIGVGTRVAPEDLPDSWRSAVLALRMTSPELPFVDVDEVGAIMLLAEAADERSADHPDVVALAGLDPRHRVILDAYGRMGSVRQAAALAGVHHSTAQDRLTQLVDLLGYDVRHPLGLARYTVARILLTLSHPGF</sequence>
<dbReference type="Proteomes" id="UP001291912">
    <property type="component" value="Unassembled WGS sequence"/>
</dbReference>
<comment type="caution">
    <text evidence="3">The sequence shown here is derived from an EMBL/GenBank/DDBJ whole genome shotgun (WGS) entry which is preliminary data.</text>
</comment>
<reference evidence="3 4" key="1">
    <citation type="submission" date="2023-10" db="EMBL/GenBank/DDBJ databases">
        <title>Microbacterium xanthum sp. nov., isolated from seaweed.</title>
        <authorList>
            <person name="Lee S.D."/>
        </authorList>
    </citation>
    <scope>NUCLEOTIDE SEQUENCE [LARGE SCALE GENOMIC DNA]</scope>
    <source>
        <strain evidence="3 4">KCTC 19124</strain>
    </source>
</reference>
<evidence type="ECO:0000256" key="1">
    <source>
        <dbReference type="SAM" id="MobiDB-lite"/>
    </source>
</evidence>
<protein>
    <recommendedName>
        <fullName evidence="2">PucR C-terminal helix-turn-helix domain-containing protein</fullName>
    </recommendedName>
</protein>
<feature type="region of interest" description="Disordered" evidence="1">
    <location>
        <begin position="53"/>
        <end position="78"/>
    </location>
</feature>
<dbReference type="RefSeq" id="WP_194423827.1">
    <property type="nucleotide sequence ID" value="NZ_BAAAPT010000001.1"/>
</dbReference>
<feature type="domain" description="PucR C-terminal helix-turn-helix" evidence="2">
    <location>
        <begin position="275"/>
        <end position="325"/>
    </location>
</feature>
<name>A0ABU5N540_9MICO</name>
<dbReference type="InterPro" id="IPR042070">
    <property type="entry name" value="PucR_C-HTH_sf"/>
</dbReference>
<dbReference type="EMBL" id="JAWJYN010000001">
    <property type="protein sequence ID" value="MDZ8161184.1"/>
    <property type="molecule type" value="Genomic_DNA"/>
</dbReference>
<keyword evidence="4" id="KW-1185">Reference proteome</keyword>
<proteinExistence type="predicted"/>
<organism evidence="3 4">
    <name type="scientific">Microbacterium aquimaris</name>
    <dbReference type="NCBI Taxonomy" id="459816"/>
    <lineage>
        <taxon>Bacteria</taxon>
        <taxon>Bacillati</taxon>
        <taxon>Actinomycetota</taxon>
        <taxon>Actinomycetes</taxon>
        <taxon>Micrococcales</taxon>
        <taxon>Microbacteriaceae</taxon>
        <taxon>Microbacterium</taxon>
    </lineage>
</organism>
<dbReference type="InterPro" id="IPR025736">
    <property type="entry name" value="PucR_C-HTH_dom"/>
</dbReference>
<evidence type="ECO:0000259" key="2">
    <source>
        <dbReference type="Pfam" id="PF13556"/>
    </source>
</evidence>